<feature type="region of interest" description="Disordered" evidence="1">
    <location>
        <begin position="1"/>
        <end position="47"/>
    </location>
</feature>
<feature type="domain" description="Peptidase C51" evidence="3">
    <location>
        <begin position="761"/>
        <end position="891"/>
    </location>
</feature>
<keyword evidence="2" id="KW-1133">Transmembrane helix</keyword>
<evidence type="ECO:0000256" key="1">
    <source>
        <dbReference type="SAM" id="MobiDB-lite"/>
    </source>
</evidence>
<protein>
    <submittedName>
        <fullName evidence="4">Surface antigen</fullName>
        <ecNumber evidence="4">3.5.1.28</ecNumber>
    </submittedName>
</protein>
<dbReference type="Gene3D" id="1.10.530.10">
    <property type="match status" value="1"/>
</dbReference>
<evidence type="ECO:0000313" key="5">
    <source>
        <dbReference type="Proteomes" id="UP000254082"/>
    </source>
</evidence>
<dbReference type="AlphaFoldDB" id="A0A380JFX2"/>
<evidence type="ECO:0000313" key="4">
    <source>
        <dbReference type="EMBL" id="SUN37179.1"/>
    </source>
</evidence>
<feature type="region of interest" description="Disordered" evidence="1">
    <location>
        <begin position="90"/>
        <end position="122"/>
    </location>
</feature>
<feature type="compositionally biased region" description="Basic and acidic residues" evidence="1">
    <location>
        <begin position="383"/>
        <end position="406"/>
    </location>
</feature>
<feature type="compositionally biased region" description="Basic and acidic residues" evidence="1">
    <location>
        <begin position="36"/>
        <end position="47"/>
    </location>
</feature>
<evidence type="ECO:0000256" key="2">
    <source>
        <dbReference type="SAM" id="Phobius"/>
    </source>
</evidence>
<dbReference type="InterPro" id="IPR016047">
    <property type="entry name" value="M23ase_b-sheet_dom"/>
</dbReference>
<name>A0A380JFX2_STRDO</name>
<dbReference type="Pfam" id="PF18013">
    <property type="entry name" value="Phage_lysozyme2"/>
    <property type="match status" value="1"/>
</dbReference>
<gene>
    <name evidence="4" type="primary">sle1_2</name>
    <name evidence="4" type="ORF">NCTC11391_01956</name>
</gene>
<dbReference type="InterPro" id="IPR041219">
    <property type="entry name" value="Phage_lysozyme2"/>
</dbReference>
<dbReference type="SUPFAM" id="SSF54001">
    <property type="entry name" value="Cysteine proteinases"/>
    <property type="match status" value="1"/>
</dbReference>
<sequence>MAEHESGEELLKKGPSVRKQVKQNTAELKQLKPRAAQKEAKANYKEAKADYREAKNVVKQAKENVKVEAKKTFGKVGDQKSSEKLEAAKATKHQAKKDKKVAKKTSKKIKKVHPTKTQRVGRWAKTSVRQATRYGLESALSQDDTLGSVVQARRNVRQAKRTAKAGYRTGKYAAKGTAWTAKTAYKGTRALAKFTTQAVGTVVKSATAAIFSNPISWFVAGIGALLLLVVILVTAIFPTNVVQQTEYTLNQSWVQISQTDAKKSSGDDKYYTDIDSVLLYMNYRYGGEWEPDATWDDGRGGKIAGFMHFNHFYDALDDIWKNMYKDPDNPKTMADLYGKNSDVKWIKLDSDELDDYKDILDNQKEVGKYPNMQELEDPFNPPDDSKDKKKDKDKSDKEKEEDKEKETVTINERYGYYGKELKTDTVLQCDKNTKLYAVMDGTVELTNTDLKGDNPEKQKSKNNVVIKTKNAEFMYFSVKGVRVKDGDKIKTGDEIGQSTDSQVANGQRVAYAKKYETAEKGKKVKVKHSMKDYVFTRKDDKESWMLMNPGFYFQFVKYTQQTKSGSTAGGGKTSLSADQVAQKANISKERAQDAIDILNHMMGEEGATLEGATAVLAIAERESGLDPKAVNPGGGVAGYLQWSGWSSQINGNRWGSAPSRTLDSKTELALLKAELAGAYSPVKTYLRTAKDSGAAALYFSEHYEGVALSDGQTKAEKLQEDAKKWNDVFKGSIKKDGGSGTGSGPGGTKASSFGLPSGYDSKLKWSQPSQNCITGYPGNIYLQGQCTFYVKNRIHETWNIDVDNYLGNGQDWVRSLTSKYGWRATGKPEVGAVMSTAGGFDSTMADYGHVSFVEAVNDDGTFLVSELNYAGNQSQVHYRVVANASYYSFTMPPGH</sequence>
<dbReference type="EC" id="3.5.1.28" evidence="4"/>
<keyword evidence="5" id="KW-1185">Reference proteome</keyword>
<feature type="compositionally biased region" description="Basic and acidic residues" evidence="1">
    <location>
        <begin position="1"/>
        <end position="12"/>
    </location>
</feature>
<dbReference type="EMBL" id="UHFA01000002">
    <property type="protein sequence ID" value="SUN37179.1"/>
    <property type="molecule type" value="Genomic_DNA"/>
</dbReference>
<dbReference type="Gene3D" id="3.90.1720.10">
    <property type="entry name" value="endopeptidase domain like (from Nostoc punctiforme)"/>
    <property type="match status" value="1"/>
</dbReference>
<dbReference type="Gene3D" id="2.70.70.10">
    <property type="entry name" value="Glucose Permease (Domain IIA)"/>
    <property type="match status" value="1"/>
</dbReference>
<keyword evidence="2" id="KW-0472">Membrane</keyword>
<dbReference type="Pfam" id="PF01551">
    <property type="entry name" value="Peptidase_M23"/>
    <property type="match status" value="1"/>
</dbReference>
<dbReference type="OrthoDB" id="977752at2"/>
<dbReference type="PROSITE" id="PS50911">
    <property type="entry name" value="CHAP"/>
    <property type="match status" value="1"/>
</dbReference>
<dbReference type="Proteomes" id="UP000254082">
    <property type="component" value="Unassembled WGS sequence"/>
</dbReference>
<dbReference type="GO" id="GO:0008745">
    <property type="term" value="F:N-acetylmuramoyl-L-alanine amidase activity"/>
    <property type="evidence" value="ECO:0007669"/>
    <property type="project" value="UniProtKB-EC"/>
</dbReference>
<dbReference type="Pfam" id="PF05257">
    <property type="entry name" value="CHAP"/>
    <property type="match status" value="1"/>
</dbReference>
<feature type="region of interest" description="Disordered" evidence="1">
    <location>
        <begin position="364"/>
        <end position="406"/>
    </location>
</feature>
<dbReference type="InterPro" id="IPR038765">
    <property type="entry name" value="Papain-like_cys_pep_sf"/>
</dbReference>
<evidence type="ECO:0000259" key="3">
    <source>
        <dbReference type="PROSITE" id="PS50911"/>
    </source>
</evidence>
<feature type="transmembrane region" description="Helical" evidence="2">
    <location>
        <begin position="215"/>
        <end position="237"/>
    </location>
</feature>
<proteinExistence type="predicted"/>
<dbReference type="RefSeq" id="WP_115325155.1">
    <property type="nucleotide sequence ID" value="NZ_UHFA01000002.1"/>
</dbReference>
<dbReference type="InterPro" id="IPR011055">
    <property type="entry name" value="Dup_hybrid_motif"/>
</dbReference>
<reference evidence="4 5" key="1">
    <citation type="submission" date="2018-06" db="EMBL/GenBank/DDBJ databases">
        <authorList>
            <consortium name="Pathogen Informatics"/>
            <person name="Doyle S."/>
        </authorList>
    </citation>
    <scope>NUCLEOTIDE SEQUENCE [LARGE SCALE GENOMIC DNA]</scope>
    <source>
        <strain evidence="5">NCTC 11391</strain>
    </source>
</reference>
<dbReference type="SUPFAM" id="SSF51261">
    <property type="entry name" value="Duplicated hybrid motif"/>
    <property type="match status" value="1"/>
</dbReference>
<keyword evidence="4" id="KW-0378">Hydrolase</keyword>
<dbReference type="InterPro" id="IPR007921">
    <property type="entry name" value="CHAP_dom"/>
</dbReference>
<feature type="compositionally biased region" description="Basic residues" evidence="1">
    <location>
        <begin position="90"/>
        <end position="116"/>
    </location>
</feature>
<keyword evidence="2" id="KW-0812">Transmembrane</keyword>
<organism evidence="4 5">
    <name type="scientific">Streptococcus downei MFe28</name>
    <dbReference type="NCBI Taxonomy" id="764290"/>
    <lineage>
        <taxon>Bacteria</taxon>
        <taxon>Bacillati</taxon>
        <taxon>Bacillota</taxon>
        <taxon>Bacilli</taxon>
        <taxon>Lactobacillales</taxon>
        <taxon>Streptococcaceae</taxon>
        <taxon>Streptococcus</taxon>
    </lineage>
</organism>
<accession>A0A380JFX2</accession>